<evidence type="ECO:0000313" key="3">
    <source>
        <dbReference type="EMBL" id="OSL09587.1"/>
    </source>
</evidence>
<accession>A0A1X3JH64</accession>
<evidence type="ECO:0000256" key="1">
    <source>
        <dbReference type="ARBA" id="ARBA00019152"/>
    </source>
</evidence>
<gene>
    <name evidence="3" type="ORF">ECVG_04780</name>
</gene>
<dbReference type="InterPro" id="IPR003446">
    <property type="entry name" value="Plasmid_replication_init_RepA"/>
</dbReference>
<evidence type="ECO:0000256" key="2">
    <source>
        <dbReference type="ARBA" id="ARBA00022705"/>
    </source>
</evidence>
<comment type="caution">
    <text evidence="3">The sequence shown here is derived from an EMBL/GenBank/DDBJ whole genome shotgun (WGS) entry which is preliminary data.</text>
</comment>
<dbReference type="AlphaFoldDB" id="A0A1X3JH64"/>
<dbReference type="GO" id="GO:0006260">
    <property type="term" value="P:DNA replication"/>
    <property type="evidence" value="ECO:0007669"/>
    <property type="project" value="UniProtKB-KW"/>
</dbReference>
<sequence>MRIKLCHKRLLMASLNRPSLHWSELSPEEQILFWEDYESGRATSFLVEPEKRSTKRRRGEHSTKPKCENPAWFRPDSYKALGGQLGHAYNRLVKKDPVTGQYTLRMHMSLHPFYVLKRQSVGRKYKFRPEKQRLLDAIWVVLVSFCDRGLHTVGMSVSRLAEEISPKDSKGNVIPETAVTVSRLSRLLAEQVSFGTLGTSEKTIWDRESRQRLPKYVWITETGWKMLGVDLVKLQEQQRKRLAESEIRLQLIKEGVIREGEEISVHSARKRWYAQRSLDAIKFRREKAAKRKRANRLAKLPYDEQRNEIARFILKRMSPDEAYWCTKERLEQLVARDLRQLELALTASPPH</sequence>
<reference evidence="3 4" key="1">
    <citation type="submission" date="2010-04" db="EMBL/GenBank/DDBJ databases">
        <title>The Genome Sequence of Escherichia coli H386.</title>
        <authorList>
            <consortium name="The Broad Institute Genome Sequencing Platform"/>
            <consortium name="The Broad Institute Genome Sequencing Center for Infectious Disease"/>
            <person name="Feldgarden M."/>
            <person name="Gordon D.M."/>
            <person name="Johnson J.R."/>
            <person name="Johnston B.D."/>
            <person name="Young S."/>
            <person name="Zeng Q."/>
            <person name="Koehrsen M."/>
            <person name="Alvarado L."/>
            <person name="Berlin A.M."/>
            <person name="Borenstein D."/>
            <person name="Chapman S.B."/>
            <person name="Chen Z."/>
            <person name="Engels R."/>
            <person name="Freedman E."/>
            <person name="Gellesch M."/>
            <person name="Goldberg J."/>
            <person name="Griggs A."/>
            <person name="Gujja S."/>
            <person name="Heilman E.R."/>
            <person name="Heiman D.I."/>
            <person name="Hepburn T.A."/>
            <person name="Howarth C."/>
            <person name="Jen D."/>
            <person name="Larson L."/>
            <person name="Mehta T."/>
            <person name="Park D."/>
            <person name="Pearson M."/>
            <person name="Richards J."/>
            <person name="Roberts A."/>
            <person name="Saif S."/>
            <person name="Shea T.D."/>
            <person name="Shenoy N."/>
            <person name="Sisk P."/>
            <person name="Stolte C."/>
            <person name="Sykes S.N."/>
            <person name="Walk T."/>
            <person name="White J."/>
            <person name="Yandava C."/>
            <person name="Haas B."/>
            <person name="Henn M.R."/>
            <person name="Nusbaum C."/>
            <person name="Birren B."/>
        </authorList>
    </citation>
    <scope>NUCLEOTIDE SEQUENCE [LARGE SCALE GENOMIC DNA]</scope>
    <source>
        <strain evidence="3 4">H386</strain>
    </source>
</reference>
<name>A0A1X3JH64_ECOLX</name>
<dbReference type="EMBL" id="ADJB01000057">
    <property type="protein sequence ID" value="OSL09587.1"/>
    <property type="molecule type" value="Genomic_DNA"/>
</dbReference>
<protein>
    <recommendedName>
        <fullName evidence="1">Replication initiation protein</fullName>
    </recommendedName>
</protein>
<evidence type="ECO:0000313" key="4">
    <source>
        <dbReference type="Proteomes" id="UP000193045"/>
    </source>
</evidence>
<proteinExistence type="predicted"/>
<dbReference type="GO" id="GO:0006276">
    <property type="term" value="P:plasmid maintenance"/>
    <property type="evidence" value="ECO:0007669"/>
    <property type="project" value="InterPro"/>
</dbReference>
<keyword evidence="2" id="KW-0235">DNA replication</keyword>
<dbReference type="Pfam" id="PF02387">
    <property type="entry name" value="IncFII_repA"/>
    <property type="match status" value="1"/>
</dbReference>
<dbReference type="Proteomes" id="UP000193045">
    <property type="component" value="Unassembled WGS sequence"/>
</dbReference>
<organism evidence="3 4">
    <name type="scientific">Escherichia coli H386</name>
    <dbReference type="NCBI Taxonomy" id="656397"/>
    <lineage>
        <taxon>Bacteria</taxon>
        <taxon>Pseudomonadati</taxon>
        <taxon>Pseudomonadota</taxon>
        <taxon>Gammaproteobacteria</taxon>
        <taxon>Enterobacterales</taxon>
        <taxon>Enterobacteriaceae</taxon>
        <taxon>Escherichia</taxon>
    </lineage>
</organism>
<dbReference type="NCBIfam" id="NF040977">
    <property type="entry name" value="RepA_IncFII_LM"/>
    <property type="match status" value="1"/>
</dbReference>